<keyword evidence="3" id="KW-1185">Reference proteome</keyword>
<dbReference type="EMBL" id="LT840185">
    <property type="protein sequence ID" value="SMF72776.1"/>
    <property type="molecule type" value="Genomic_DNA"/>
</dbReference>
<evidence type="ECO:0000256" key="1">
    <source>
        <dbReference type="SAM" id="SignalP"/>
    </source>
</evidence>
<dbReference type="Proteomes" id="UP000192934">
    <property type="component" value="Chromosome I"/>
</dbReference>
<keyword evidence="1" id="KW-0732">Signal</keyword>
<protein>
    <submittedName>
        <fullName evidence="2">Uncharacterized conserved protein, DUF885 familyt</fullName>
    </submittedName>
</protein>
<feature type="signal peptide" evidence="1">
    <location>
        <begin position="1"/>
        <end position="31"/>
    </location>
</feature>
<name>A0A1X7GPR5_9SPHN</name>
<dbReference type="InterPro" id="IPR010281">
    <property type="entry name" value="DUF885"/>
</dbReference>
<evidence type="ECO:0000313" key="3">
    <source>
        <dbReference type="Proteomes" id="UP000192934"/>
    </source>
</evidence>
<proteinExistence type="predicted"/>
<sequence length="629" mass="70070">MSRYKAVVRKRGSLLKQLSIAALLLATTACATAPQGASVAGAPPSATATQPAADPAAEDARLLAFLDKGFDEMVARSPESLTALGSKERYGELDDYTDAEAQRQRAMADAQLAAMKSQFTLEGLSPAGQLSYRLYEQQVTNGRENFEWRRYGFPVSTNGSPAGDIPVLLINQHRIDSVADAEAYVSRLKAVDRVMREVADEMRGQARMGIVPPKLNFAPVRADAKKIVTGAPFDKGADSALFADFKTKVGKLDAPAAEKERLIGEARTALTGPFRQGYQTFFSVLDEIEPQAKGNDGVWSLPRGDEYYANRLRMFTTTDLTADQIHQIGLDEVKRIQGEMEAIKQRVGFKGTLQQFFQHIKTGKQFKYPNSEAGRQQYLTDAKAFIAQVMDKAPQWFERLPKAPLEVRAVEKFREGTASVAFYNRPAPDGSRPGIYYVNLADMTQVLKPQIEGISYHEGAPGHHFQLARQMELTGIPKFRLFGGYGAYVEGWGLYAERLGKEMGFYQNPYSEFGHLSLELWRAVRLVTDTGLHSKRWSRERAIQYFQQNSLLSEADIVREVERYINWPGQATSYKIGQLKIIELRRKAEAALGDRFDIRAFHEAVLGQGALPLDVLEQEVDAYIARAKG</sequence>
<dbReference type="STRING" id="941907.SAMN06295910_2069"/>
<dbReference type="PROSITE" id="PS51257">
    <property type="entry name" value="PROKAR_LIPOPROTEIN"/>
    <property type="match status" value="1"/>
</dbReference>
<dbReference type="PANTHER" id="PTHR33361">
    <property type="entry name" value="GLR0591 PROTEIN"/>
    <property type="match status" value="1"/>
</dbReference>
<dbReference type="PANTHER" id="PTHR33361:SF16">
    <property type="entry name" value="DUF885 DOMAIN-CONTAINING PROTEIN"/>
    <property type="match status" value="1"/>
</dbReference>
<gene>
    <name evidence="2" type="ORF">SAMN06295910_2069</name>
</gene>
<evidence type="ECO:0000313" key="2">
    <source>
        <dbReference type="EMBL" id="SMF72776.1"/>
    </source>
</evidence>
<reference evidence="3" key="1">
    <citation type="submission" date="2017-04" db="EMBL/GenBank/DDBJ databases">
        <authorList>
            <person name="Varghese N."/>
            <person name="Submissions S."/>
        </authorList>
    </citation>
    <scope>NUCLEOTIDE SEQUENCE [LARGE SCALE GENOMIC DNA]</scope>
    <source>
        <strain evidence="3">Dd16</strain>
    </source>
</reference>
<accession>A0A1X7GPR5</accession>
<dbReference type="AlphaFoldDB" id="A0A1X7GPR5"/>
<dbReference type="Pfam" id="PF05960">
    <property type="entry name" value="DUF885"/>
    <property type="match status" value="1"/>
</dbReference>
<organism evidence="2 3">
    <name type="scientific">Allosphingosinicella indica</name>
    <dbReference type="NCBI Taxonomy" id="941907"/>
    <lineage>
        <taxon>Bacteria</taxon>
        <taxon>Pseudomonadati</taxon>
        <taxon>Pseudomonadota</taxon>
        <taxon>Alphaproteobacteria</taxon>
        <taxon>Sphingomonadales</taxon>
        <taxon>Sphingomonadaceae</taxon>
        <taxon>Allosphingosinicella</taxon>
    </lineage>
</organism>
<feature type="chain" id="PRO_5013344486" evidence="1">
    <location>
        <begin position="32"/>
        <end position="629"/>
    </location>
</feature>